<keyword evidence="2" id="KW-1185">Reference proteome</keyword>
<evidence type="ECO:0000313" key="2">
    <source>
        <dbReference type="Proteomes" id="UP000538929"/>
    </source>
</evidence>
<gene>
    <name evidence="1" type="ORF">FNQ90_11670</name>
</gene>
<protein>
    <submittedName>
        <fullName evidence="1">Uncharacterized protein</fullName>
    </submittedName>
</protein>
<evidence type="ECO:0000313" key="1">
    <source>
        <dbReference type="EMBL" id="MBB0244743.1"/>
    </source>
</evidence>
<dbReference type="Proteomes" id="UP000538929">
    <property type="component" value="Unassembled WGS sequence"/>
</dbReference>
<dbReference type="EMBL" id="VKHT01000305">
    <property type="protein sequence ID" value="MBB0244743.1"/>
    <property type="molecule type" value="Genomic_DNA"/>
</dbReference>
<proteinExistence type="predicted"/>
<comment type="caution">
    <text evidence="1">The sequence shown here is derived from an EMBL/GenBank/DDBJ whole genome shotgun (WGS) entry which is preliminary data.</text>
</comment>
<reference evidence="2" key="1">
    <citation type="submission" date="2019-10" db="EMBL/GenBank/DDBJ databases">
        <title>Streptomyces sp. nov., a novel actinobacterium isolated from alkaline environment.</title>
        <authorList>
            <person name="Golinska P."/>
        </authorList>
    </citation>
    <scope>NUCLEOTIDE SEQUENCE [LARGE SCALE GENOMIC DNA]</scope>
    <source>
        <strain evidence="2">DSM 42118</strain>
    </source>
</reference>
<organism evidence="1 2">
    <name type="scientific">Streptomyces alkaliphilus</name>
    <dbReference type="NCBI Taxonomy" id="1472722"/>
    <lineage>
        <taxon>Bacteria</taxon>
        <taxon>Bacillati</taxon>
        <taxon>Actinomycetota</taxon>
        <taxon>Actinomycetes</taxon>
        <taxon>Kitasatosporales</taxon>
        <taxon>Streptomycetaceae</taxon>
        <taxon>Streptomyces</taxon>
    </lineage>
</organism>
<name>A0A7W3TDA3_9ACTN</name>
<accession>A0A7W3TDA3</accession>
<dbReference type="AlphaFoldDB" id="A0A7W3TDA3"/>
<dbReference type="RefSeq" id="WP_182606321.1">
    <property type="nucleotide sequence ID" value="NZ_VKHT01000305.1"/>
</dbReference>
<sequence length="158" mass="17947">MRDHGETAFVLRRGATGFFRPEDGPLPETDLRLFRTGLYDAARLAAGRVGEFEEQAYPRTFHTASILSRREESIVLCHVHHPRVVFVEERGPWHDTDFIEPPGWARAFSWAGFEVLDRQLLSTPLEEMDTSGLSRVERSACRFPGTTTLGGLLFNAWD</sequence>